<dbReference type="PANTHER" id="PTHR47642">
    <property type="entry name" value="ATP-DEPENDENT DNA HELICASE"/>
    <property type="match status" value="1"/>
</dbReference>
<dbReference type="EMBL" id="VEVO01000002">
    <property type="protein sequence ID" value="KAF0046103.1"/>
    <property type="molecule type" value="Genomic_DNA"/>
</dbReference>
<organism evidence="1 2">
    <name type="scientific">Scophthalmus maximus</name>
    <name type="common">Turbot</name>
    <name type="synonym">Psetta maxima</name>
    <dbReference type="NCBI Taxonomy" id="52904"/>
    <lineage>
        <taxon>Eukaryota</taxon>
        <taxon>Metazoa</taxon>
        <taxon>Chordata</taxon>
        <taxon>Craniata</taxon>
        <taxon>Vertebrata</taxon>
        <taxon>Euteleostomi</taxon>
        <taxon>Actinopterygii</taxon>
        <taxon>Neopterygii</taxon>
        <taxon>Teleostei</taxon>
        <taxon>Neoteleostei</taxon>
        <taxon>Acanthomorphata</taxon>
        <taxon>Carangaria</taxon>
        <taxon>Pleuronectiformes</taxon>
        <taxon>Pleuronectoidei</taxon>
        <taxon>Scophthalmidae</taxon>
        <taxon>Scophthalmus</taxon>
    </lineage>
</organism>
<evidence type="ECO:0000313" key="1">
    <source>
        <dbReference type="EMBL" id="KAF0046103.1"/>
    </source>
</evidence>
<dbReference type="InterPro" id="IPR051055">
    <property type="entry name" value="PIF1_helicase"/>
</dbReference>
<accession>A0A6A4TJA8</accession>
<evidence type="ECO:0000313" key="2">
    <source>
        <dbReference type="Proteomes" id="UP000438429"/>
    </source>
</evidence>
<dbReference type="AlphaFoldDB" id="A0A6A4TJA8"/>
<dbReference type="PANTHER" id="PTHR47642:SF3">
    <property type="entry name" value="ATP-DEPENDENT DNA HELICASE"/>
    <property type="match status" value="1"/>
</dbReference>
<protein>
    <submittedName>
        <fullName evidence="1">Uncharacterized protein</fullName>
    </submittedName>
</protein>
<sequence>MAHLMTCVLQRLQYRVLSKSENCKKAIQLGNDCGFVTKRTRTQPAVVRYARFSEDKYPEAFCQSILQLFLPYRVDEQLRPPSFEKFQQFYENGHVRLSDGSMHSVKDVVDVNRVLFEIEADELDKIQDIIDSEGLFEDAWCELCPEKELERLECAEELKDRQLVEEQEVNPPAQTHNSNQRLMHWALLAQGYRGADNIVADALSRGELG</sequence>
<name>A0A6A4TJA8_SCOMX</name>
<reference evidence="1 2" key="1">
    <citation type="submission" date="2019-06" db="EMBL/GenBank/DDBJ databases">
        <title>Draft genomes of female and male turbot (Scophthalmus maximus).</title>
        <authorList>
            <person name="Xu H."/>
            <person name="Xu X.-W."/>
            <person name="Shao C."/>
            <person name="Chen S."/>
        </authorList>
    </citation>
    <scope>NUCLEOTIDE SEQUENCE [LARGE SCALE GENOMIC DNA]</scope>
    <source>
        <strain evidence="1">Ysfricsl-2016a</strain>
        <tissue evidence="1">Blood</tissue>
    </source>
</reference>
<gene>
    <name evidence="1" type="ORF">F2P81_002632</name>
</gene>
<comment type="caution">
    <text evidence="1">The sequence shown here is derived from an EMBL/GenBank/DDBJ whole genome shotgun (WGS) entry which is preliminary data.</text>
</comment>
<proteinExistence type="predicted"/>
<dbReference type="Proteomes" id="UP000438429">
    <property type="component" value="Unassembled WGS sequence"/>
</dbReference>